<accession>A0ABD3W4T0</accession>
<feature type="repeat" description="WD" evidence="7">
    <location>
        <begin position="216"/>
        <end position="258"/>
    </location>
</feature>
<dbReference type="InterPro" id="IPR020472">
    <property type="entry name" value="WD40_PAC1"/>
</dbReference>
<feature type="repeat" description="WD" evidence="7">
    <location>
        <begin position="306"/>
        <end position="340"/>
    </location>
</feature>
<dbReference type="SUPFAM" id="SSF50978">
    <property type="entry name" value="WD40 repeat-like"/>
    <property type="match status" value="1"/>
</dbReference>
<proteinExistence type="inferred from homology"/>
<sequence length="367" mass="41876">MLEGELWKENRHFLYDFVVTHNLERPSLTVQWLPDITRPEGKDYSLHKLILGTYTTSREQNHLIIAGVHLPNDNAKFDALSNVNRACYMPQYPCIIATKTSSKEVLIFDYTKHPAKPHLKAKCRPQLTLKGHQKEGYGLSWNPSLNGHLISTLTSSVKKAKITIDAFTTFTGHTSNVKDVAWHPLHATIFGSASDDKKLIIWDTRSRKTSKPSRNVDAHAAEVNCLSFNPFNEFILATGSTDETVALWDLRNLKLKMHSLESPHNETILACSGIERRLYVWDMSKIGEEQLAEDAADGPPELLFIYGGHSAKITYFSWNPNEPWVICSVAEDNIMQVWQMAEHIYNDENWKPAKTLFNLMQYIHQCI</sequence>
<dbReference type="InterPro" id="IPR022052">
    <property type="entry name" value="Histone-bd_RBBP4-like_N"/>
</dbReference>
<dbReference type="PROSITE" id="PS50082">
    <property type="entry name" value="WD_REPEATS_2"/>
    <property type="match status" value="3"/>
</dbReference>
<dbReference type="Proteomes" id="UP001634394">
    <property type="component" value="Unassembled WGS sequence"/>
</dbReference>
<dbReference type="AlphaFoldDB" id="A0ABD3W4T0"/>
<evidence type="ECO:0000259" key="8">
    <source>
        <dbReference type="Pfam" id="PF12265"/>
    </source>
</evidence>
<comment type="caution">
    <text evidence="9">The sequence shown here is derived from an EMBL/GenBank/DDBJ whole genome shotgun (WGS) entry which is preliminary data.</text>
</comment>
<evidence type="ECO:0000256" key="7">
    <source>
        <dbReference type="PROSITE-ProRule" id="PRU00221"/>
    </source>
</evidence>
<evidence type="ECO:0000256" key="4">
    <source>
        <dbReference type="ARBA" id="ARBA00022737"/>
    </source>
</evidence>
<feature type="domain" description="Histone-binding protein RBBP4-like N-terminal" evidence="8">
    <location>
        <begin position="5"/>
        <end position="72"/>
    </location>
</feature>
<evidence type="ECO:0000256" key="1">
    <source>
        <dbReference type="ARBA" id="ARBA00004123"/>
    </source>
</evidence>
<dbReference type="InterPro" id="IPR019775">
    <property type="entry name" value="WD40_repeat_CS"/>
</dbReference>
<dbReference type="GO" id="GO:0006325">
    <property type="term" value="P:chromatin organization"/>
    <property type="evidence" value="ECO:0007669"/>
    <property type="project" value="UniProtKB-KW"/>
</dbReference>
<dbReference type="InterPro" id="IPR036322">
    <property type="entry name" value="WD40_repeat_dom_sf"/>
</dbReference>
<keyword evidence="10" id="KW-1185">Reference proteome</keyword>
<feature type="repeat" description="WD" evidence="7">
    <location>
        <begin position="170"/>
        <end position="212"/>
    </location>
</feature>
<dbReference type="PRINTS" id="PR00320">
    <property type="entry name" value="GPROTEINBRPT"/>
</dbReference>
<dbReference type="Gene3D" id="2.130.10.10">
    <property type="entry name" value="YVTN repeat-like/Quinoprotein amine dehydrogenase"/>
    <property type="match status" value="1"/>
</dbReference>
<dbReference type="SMART" id="SM00320">
    <property type="entry name" value="WD40"/>
    <property type="match status" value="4"/>
</dbReference>
<dbReference type="InterPro" id="IPR001680">
    <property type="entry name" value="WD40_rpt"/>
</dbReference>
<comment type="subcellular location">
    <subcellularLocation>
        <location evidence="1">Nucleus</location>
    </subcellularLocation>
</comment>
<dbReference type="EMBL" id="JBJQND010000008">
    <property type="protein sequence ID" value="KAL3868892.1"/>
    <property type="molecule type" value="Genomic_DNA"/>
</dbReference>
<gene>
    <name evidence="9" type="ORF">ACJMK2_041648</name>
</gene>
<dbReference type="PROSITE" id="PS00678">
    <property type="entry name" value="WD_REPEATS_1"/>
    <property type="match status" value="1"/>
</dbReference>
<dbReference type="PROSITE" id="PS50294">
    <property type="entry name" value="WD_REPEATS_REGION"/>
    <property type="match status" value="2"/>
</dbReference>
<comment type="similarity">
    <text evidence="2">Belongs to the WD repeat RBAP46/RBAP48/MSI1 family.</text>
</comment>
<protein>
    <recommendedName>
        <fullName evidence="8">Histone-binding protein RBBP4-like N-terminal domain-containing protein</fullName>
    </recommendedName>
</protein>
<evidence type="ECO:0000313" key="10">
    <source>
        <dbReference type="Proteomes" id="UP001634394"/>
    </source>
</evidence>
<evidence type="ECO:0000256" key="6">
    <source>
        <dbReference type="ARBA" id="ARBA00023242"/>
    </source>
</evidence>
<dbReference type="Pfam" id="PF00400">
    <property type="entry name" value="WD40"/>
    <property type="match status" value="3"/>
</dbReference>
<dbReference type="Pfam" id="PF12265">
    <property type="entry name" value="CAF1C_H4-bd"/>
    <property type="match status" value="1"/>
</dbReference>
<reference evidence="9 10" key="1">
    <citation type="submission" date="2024-11" db="EMBL/GenBank/DDBJ databases">
        <title>Chromosome-level genome assembly of the freshwater bivalve Anodonta woodiana.</title>
        <authorList>
            <person name="Chen X."/>
        </authorList>
    </citation>
    <scope>NUCLEOTIDE SEQUENCE [LARGE SCALE GENOMIC DNA]</scope>
    <source>
        <strain evidence="9">MN2024</strain>
        <tissue evidence="9">Gills</tissue>
    </source>
</reference>
<name>A0ABD3W4T0_SINWO</name>
<keyword evidence="6" id="KW-0539">Nucleus</keyword>
<dbReference type="PANTHER" id="PTHR22850">
    <property type="entry name" value="WD40 REPEAT FAMILY"/>
    <property type="match status" value="1"/>
</dbReference>
<evidence type="ECO:0000256" key="2">
    <source>
        <dbReference type="ARBA" id="ARBA00009341"/>
    </source>
</evidence>
<evidence type="ECO:0000256" key="3">
    <source>
        <dbReference type="ARBA" id="ARBA00022574"/>
    </source>
</evidence>
<dbReference type="InterPro" id="IPR050459">
    <property type="entry name" value="WD_repeat_RBAP46/RBAP48/MSI1"/>
</dbReference>
<organism evidence="9 10">
    <name type="scientific">Sinanodonta woodiana</name>
    <name type="common">Chinese pond mussel</name>
    <name type="synonym">Anodonta woodiana</name>
    <dbReference type="NCBI Taxonomy" id="1069815"/>
    <lineage>
        <taxon>Eukaryota</taxon>
        <taxon>Metazoa</taxon>
        <taxon>Spiralia</taxon>
        <taxon>Lophotrochozoa</taxon>
        <taxon>Mollusca</taxon>
        <taxon>Bivalvia</taxon>
        <taxon>Autobranchia</taxon>
        <taxon>Heteroconchia</taxon>
        <taxon>Palaeoheterodonta</taxon>
        <taxon>Unionida</taxon>
        <taxon>Unionoidea</taxon>
        <taxon>Unionidae</taxon>
        <taxon>Unioninae</taxon>
        <taxon>Sinanodonta</taxon>
    </lineage>
</organism>
<evidence type="ECO:0000313" key="9">
    <source>
        <dbReference type="EMBL" id="KAL3868892.1"/>
    </source>
</evidence>
<keyword evidence="5" id="KW-0156">Chromatin regulator</keyword>
<dbReference type="GO" id="GO:0005634">
    <property type="term" value="C:nucleus"/>
    <property type="evidence" value="ECO:0007669"/>
    <property type="project" value="UniProtKB-SubCell"/>
</dbReference>
<evidence type="ECO:0000256" key="5">
    <source>
        <dbReference type="ARBA" id="ARBA00022853"/>
    </source>
</evidence>
<keyword evidence="3 7" id="KW-0853">WD repeat</keyword>
<keyword evidence="4" id="KW-0677">Repeat</keyword>
<dbReference type="InterPro" id="IPR015943">
    <property type="entry name" value="WD40/YVTN_repeat-like_dom_sf"/>
</dbReference>